<dbReference type="PANTHER" id="PTHR46577:SF1">
    <property type="entry name" value="HTH-TYPE TRANSCRIPTIONAL REGULATORY PROTEIN GABR"/>
    <property type="match status" value="1"/>
</dbReference>
<dbReference type="InterPro" id="IPR015424">
    <property type="entry name" value="PyrdxlP-dep_Trfase"/>
</dbReference>
<gene>
    <name evidence="7" type="ORF">SAMN04488498_1278</name>
</gene>
<keyword evidence="4 7" id="KW-0238">DNA-binding</keyword>
<name>A0A1I4EIM8_9HYPH</name>
<dbReference type="SUPFAM" id="SSF46785">
    <property type="entry name" value="Winged helix' DNA-binding domain"/>
    <property type="match status" value="1"/>
</dbReference>
<keyword evidence="5" id="KW-0804">Transcription</keyword>
<evidence type="ECO:0000256" key="1">
    <source>
        <dbReference type="ARBA" id="ARBA00005384"/>
    </source>
</evidence>
<accession>A0A1I4EIM8</accession>
<evidence type="ECO:0000256" key="2">
    <source>
        <dbReference type="ARBA" id="ARBA00022898"/>
    </source>
</evidence>
<dbReference type="InterPro" id="IPR036388">
    <property type="entry name" value="WH-like_DNA-bd_sf"/>
</dbReference>
<dbReference type="CDD" id="cd07377">
    <property type="entry name" value="WHTH_GntR"/>
    <property type="match status" value="1"/>
</dbReference>
<dbReference type="OrthoDB" id="9804020at2"/>
<dbReference type="InterPro" id="IPR051446">
    <property type="entry name" value="HTH_trans_reg/aminotransferase"/>
</dbReference>
<evidence type="ECO:0000256" key="5">
    <source>
        <dbReference type="ARBA" id="ARBA00023163"/>
    </source>
</evidence>
<dbReference type="PANTHER" id="PTHR46577">
    <property type="entry name" value="HTH-TYPE TRANSCRIPTIONAL REGULATORY PROTEIN GABR"/>
    <property type="match status" value="1"/>
</dbReference>
<dbReference type="InterPro" id="IPR036390">
    <property type="entry name" value="WH_DNA-bd_sf"/>
</dbReference>
<evidence type="ECO:0000259" key="6">
    <source>
        <dbReference type="PROSITE" id="PS50949"/>
    </source>
</evidence>
<dbReference type="GO" id="GO:0003700">
    <property type="term" value="F:DNA-binding transcription factor activity"/>
    <property type="evidence" value="ECO:0007669"/>
    <property type="project" value="InterPro"/>
</dbReference>
<dbReference type="Proteomes" id="UP000323300">
    <property type="component" value="Unassembled WGS sequence"/>
</dbReference>
<sequence>MSTSEYLKLADEVASEIVDGRLKPGDRLPPQRTFAYQRGIAASTASRVYAELLRRGLVVGEVGRGTFISGQSRRGDAATRDPGDPRVDLEFNFPILPGQAELMAKSLAGLSNPDALQTALKPATSRGNSAARELGARVLARGGWMPDPEGMAFTGGGRQSIAAAIATLVPAGARCGVEALTYPLVKGIAMRLGVTLVPIAMDDHGIRPDAIEKAHHEARLSAVYIQPTLHNPLGVTVPPARREELVRLAERLALTMIEDAVYGFLVDEIPLAGLAPNHCVFVDSLSKRVAPGLTLGFISAPVSLRERLMASIRSGGWTASGFAFAAAQRLITDGVANELVNRKREDARQRQSVAADCLAGQSVQSDSRSYHLWLTLPERWRSQAFVTTAARHGIAITPSSAFAVSSGYAPNAVRLALAAPPMERLREALQTLARMLNASEQDFDFAE</sequence>
<dbReference type="InterPro" id="IPR000524">
    <property type="entry name" value="Tscrpt_reg_HTH_GntR"/>
</dbReference>
<evidence type="ECO:0000313" key="8">
    <source>
        <dbReference type="Proteomes" id="UP000323300"/>
    </source>
</evidence>
<dbReference type="SMART" id="SM00345">
    <property type="entry name" value="HTH_GNTR"/>
    <property type="match status" value="1"/>
</dbReference>
<dbReference type="Pfam" id="PF00155">
    <property type="entry name" value="Aminotran_1_2"/>
    <property type="match status" value="1"/>
</dbReference>
<dbReference type="Pfam" id="PF00392">
    <property type="entry name" value="GntR"/>
    <property type="match status" value="1"/>
</dbReference>
<dbReference type="SUPFAM" id="SSF53383">
    <property type="entry name" value="PLP-dependent transferases"/>
    <property type="match status" value="1"/>
</dbReference>
<dbReference type="InterPro" id="IPR015422">
    <property type="entry name" value="PyrdxlP-dep_Trfase_small"/>
</dbReference>
<dbReference type="GO" id="GO:0003677">
    <property type="term" value="F:DNA binding"/>
    <property type="evidence" value="ECO:0007669"/>
    <property type="project" value="UniProtKB-KW"/>
</dbReference>
<dbReference type="InterPro" id="IPR015421">
    <property type="entry name" value="PyrdxlP-dep_Trfase_major"/>
</dbReference>
<dbReference type="RefSeq" id="WP_149763262.1">
    <property type="nucleotide sequence ID" value="NZ_BSPE01000017.1"/>
</dbReference>
<dbReference type="Gene3D" id="3.40.640.10">
    <property type="entry name" value="Type I PLP-dependent aspartate aminotransferase-like (Major domain)"/>
    <property type="match status" value="1"/>
</dbReference>
<dbReference type="GO" id="GO:0030170">
    <property type="term" value="F:pyridoxal phosphate binding"/>
    <property type="evidence" value="ECO:0007669"/>
    <property type="project" value="InterPro"/>
</dbReference>
<keyword evidence="3" id="KW-0805">Transcription regulation</keyword>
<keyword evidence="2" id="KW-0663">Pyridoxal phosphate</keyword>
<keyword evidence="7" id="KW-0808">Transferase</keyword>
<dbReference type="PROSITE" id="PS50949">
    <property type="entry name" value="HTH_GNTR"/>
    <property type="match status" value="1"/>
</dbReference>
<dbReference type="InterPro" id="IPR004839">
    <property type="entry name" value="Aminotransferase_I/II_large"/>
</dbReference>
<proteinExistence type="inferred from homology"/>
<evidence type="ECO:0000256" key="4">
    <source>
        <dbReference type="ARBA" id="ARBA00023125"/>
    </source>
</evidence>
<evidence type="ECO:0000313" key="7">
    <source>
        <dbReference type="EMBL" id="SFL05592.1"/>
    </source>
</evidence>
<evidence type="ECO:0000256" key="3">
    <source>
        <dbReference type="ARBA" id="ARBA00023015"/>
    </source>
</evidence>
<dbReference type="GO" id="GO:0008483">
    <property type="term" value="F:transaminase activity"/>
    <property type="evidence" value="ECO:0007669"/>
    <property type="project" value="UniProtKB-KW"/>
</dbReference>
<reference evidence="7 8" key="1">
    <citation type="submission" date="2016-10" db="EMBL/GenBank/DDBJ databases">
        <authorList>
            <person name="Varghese N."/>
            <person name="Submissions S."/>
        </authorList>
    </citation>
    <scope>NUCLEOTIDE SEQUENCE [LARGE SCALE GENOMIC DNA]</scope>
    <source>
        <strain evidence="7 8">DSM 21822</strain>
    </source>
</reference>
<dbReference type="Gene3D" id="1.10.10.10">
    <property type="entry name" value="Winged helix-like DNA-binding domain superfamily/Winged helix DNA-binding domain"/>
    <property type="match status" value="1"/>
</dbReference>
<keyword evidence="8" id="KW-1185">Reference proteome</keyword>
<protein>
    <submittedName>
        <fullName evidence="7">DNA-binding transcriptional regulator, MocR family, contains an aminotransferase domain</fullName>
    </submittedName>
</protein>
<comment type="similarity">
    <text evidence="1">In the C-terminal section; belongs to the class-I pyridoxal-phosphate-dependent aminotransferase family.</text>
</comment>
<dbReference type="CDD" id="cd00609">
    <property type="entry name" value="AAT_like"/>
    <property type="match status" value="1"/>
</dbReference>
<keyword evidence="7" id="KW-0032">Aminotransferase</keyword>
<dbReference type="AlphaFoldDB" id="A0A1I4EIM8"/>
<dbReference type="EMBL" id="FOSL01000027">
    <property type="protein sequence ID" value="SFL05592.1"/>
    <property type="molecule type" value="Genomic_DNA"/>
</dbReference>
<dbReference type="Gene3D" id="3.90.1150.10">
    <property type="entry name" value="Aspartate Aminotransferase, domain 1"/>
    <property type="match status" value="1"/>
</dbReference>
<feature type="domain" description="HTH gntR-type" evidence="6">
    <location>
        <begin position="3"/>
        <end position="71"/>
    </location>
</feature>
<organism evidence="7 8">
    <name type="scientific">Neomesorhizobium albiziae</name>
    <dbReference type="NCBI Taxonomy" id="335020"/>
    <lineage>
        <taxon>Bacteria</taxon>
        <taxon>Pseudomonadati</taxon>
        <taxon>Pseudomonadota</taxon>
        <taxon>Alphaproteobacteria</taxon>
        <taxon>Hyphomicrobiales</taxon>
        <taxon>Phyllobacteriaceae</taxon>
        <taxon>Neomesorhizobium</taxon>
    </lineage>
</organism>